<dbReference type="AlphaFoldDB" id="A0A916YPF7"/>
<organism evidence="2 3">
    <name type="scientific">Croceicoccus pelagius</name>
    <dbReference type="NCBI Taxonomy" id="1703341"/>
    <lineage>
        <taxon>Bacteria</taxon>
        <taxon>Pseudomonadati</taxon>
        <taxon>Pseudomonadota</taxon>
        <taxon>Alphaproteobacteria</taxon>
        <taxon>Sphingomonadales</taxon>
        <taxon>Erythrobacteraceae</taxon>
        <taxon>Croceicoccus</taxon>
    </lineage>
</organism>
<protein>
    <submittedName>
        <fullName evidence="2">Uncharacterized protein</fullName>
    </submittedName>
</protein>
<evidence type="ECO:0000313" key="2">
    <source>
        <dbReference type="EMBL" id="GGD54348.1"/>
    </source>
</evidence>
<sequence>MEIGYGKPPAASEGIARQIADETGLSKSTVQRALNPKPAPEPKAPLPDYDVVTVQHNALMACET</sequence>
<comment type="caution">
    <text evidence="2">The sequence shown here is derived from an EMBL/GenBank/DDBJ whole genome shotgun (WGS) entry which is preliminary data.</text>
</comment>
<evidence type="ECO:0000313" key="3">
    <source>
        <dbReference type="Proteomes" id="UP000598997"/>
    </source>
</evidence>
<dbReference type="EMBL" id="BMIO01000020">
    <property type="protein sequence ID" value="GGD54348.1"/>
    <property type="molecule type" value="Genomic_DNA"/>
</dbReference>
<name>A0A916YPF7_9SPHN</name>
<dbReference type="Proteomes" id="UP000598997">
    <property type="component" value="Unassembled WGS sequence"/>
</dbReference>
<proteinExistence type="predicted"/>
<feature type="region of interest" description="Disordered" evidence="1">
    <location>
        <begin position="28"/>
        <end position="47"/>
    </location>
</feature>
<reference evidence="2 3" key="1">
    <citation type="journal article" date="2014" name="Int. J. Syst. Evol. Microbiol.">
        <title>Complete genome sequence of Corynebacterium casei LMG S-19264T (=DSM 44701T), isolated from a smear-ripened cheese.</title>
        <authorList>
            <consortium name="US DOE Joint Genome Institute (JGI-PGF)"/>
            <person name="Walter F."/>
            <person name="Albersmeier A."/>
            <person name="Kalinowski J."/>
            <person name="Ruckert C."/>
        </authorList>
    </citation>
    <scope>NUCLEOTIDE SEQUENCE [LARGE SCALE GENOMIC DNA]</scope>
    <source>
        <strain evidence="2 3">CGMCC 1.15358</strain>
    </source>
</reference>
<gene>
    <name evidence="2" type="ORF">GCM10010989_30650</name>
</gene>
<keyword evidence="3" id="KW-1185">Reference proteome</keyword>
<accession>A0A916YPF7</accession>
<evidence type="ECO:0000256" key="1">
    <source>
        <dbReference type="SAM" id="MobiDB-lite"/>
    </source>
</evidence>